<name>A0A119MJ74_9BURK</name>
<protein>
    <submittedName>
        <fullName evidence="2">Pilus assembly protein</fullName>
    </submittedName>
</protein>
<sequence>MNMKWRTMLPALCGLWMAMAQPAHAEGELMVLPATTKLFNAHEQKVTVKNMGDAPLYLNVSVLKVTNPGMTPEKKVELGDLERPGMLASPDKVTLGPGQTRAIVLKSLVEPEQEALYRLYIVPVRSFKVDDAPQDKITAPMSVSIGYGVLVRHMPPPGKQRSGWTHRCERGGVTLENTGNVREIFNDVTVDKATPAQTIGVFPGTPQHFATKRLSLRIDDKPMTLECP</sequence>
<dbReference type="OrthoDB" id="6842070at2"/>
<dbReference type="RefSeq" id="WP_060326398.1">
    <property type="nucleotide sequence ID" value="NZ_LPIU01000007.1"/>
</dbReference>
<dbReference type="Proteomes" id="UP000062998">
    <property type="component" value="Unassembled WGS sequence"/>
</dbReference>
<gene>
    <name evidence="2" type="ORF">WL73_21845</name>
</gene>
<dbReference type="InterPro" id="IPR013783">
    <property type="entry name" value="Ig-like_fold"/>
</dbReference>
<feature type="signal peptide" evidence="1">
    <location>
        <begin position="1"/>
        <end position="25"/>
    </location>
</feature>
<comment type="caution">
    <text evidence="2">The sequence shown here is derived from an EMBL/GenBank/DDBJ whole genome shotgun (WGS) entry which is preliminary data.</text>
</comment>
<evidence type="ECO:0000313" key="3">
    <source>
        <dbReference type="Proteomes" id="UP000062998"/>
    </source>
</evidence>
<evidence type="ECO:0000256" key="1">
    <source>
        <dbReference type="SAM" id="SignalP"/>
    </source>
</evidence>
<keyword evidence="1" id="KW-0732">Signal</keyword>
<feature type="chain" id="PRO_5007162430" evidence="1">
    <location>
        <begin position="26"/>
        <end position="228"/>
    </location>
</feature>
<accession>A0A119MJ74</accession>
<organism evidence="2 3">
    <name type="scientific">Burkholderia ubonensis</name>
    <dbReference type="NCBI Taxonomy" id="101571"/>
    <lineage>
        <taxon>Bacteria</taxon>
        <taxon>Pseudomonadati</taxon>
        <taxon>Pseudomonadota</taxon>
        <taxon>Betaproteobacteria</taxon>
        <taxon>Burkholderiales</taxon>
        <taxon>Burkholderiaceae</taxon>
        <taxon>Burkholderia</taxon>
        <taxon>Burkholderia cepacia complex</taxon>
    </lineage>
</organism>
<dbReference type="EMBL" id="LPIX01000089">
    <property type="protein sequence ID" value="KWD96786.1"/>
    <property type="molecule type" value="Genomic_DNA"/>
</dbReference>
<proteinExistence type="predicted"/>
<dbReference type="Gene3D" id="2.60.40.10">
    <property type="entry name" value="Immunoglobulins"/>
    <property type="match status" value="1"/>
</dbReference>
<reference evidence="2 3" key="1">
    <citation type="submission" date="2015-11" db="EMBL/GenBank/DDBJ databases">
        <title>Expanding the genomic diversity of Burkholderia species for the development of highly accurate diagnostics.</title>
        <authorList>
            <person name="Sahl J."/>
            <person name="Keim P."/>
            <person name="Wagner D."/>
        </authorList>
    </citation>
    <scope>NUCLEOTIDE SEQUENCE [LARGE SCALE GENOMIC DNA]</scope>
    <source>
        <strain evidence="2 3">MSMB2167WGS</strain>
    </source>
</reference>
<dbReference type="AlphaFoldDB" id="A0A119MJ74"/>
<evidence type="ECO:0000313" key="2">
    <source>
        <dbReference type="EMBL" id="KWD96786.1"/>
    </source>
</evidence>